<organism evidence="2 3">
    <name type="scientific">Mesorhizobium sangaii</name>
    <dbReference type="NCBI Taxonomy" id="505389"/>
    <lineage>
        <taxon>Bacteria</taxon>
        <taxon>Pseudomonadati</taxon>
        <taxon>Pseudomonadota</taxon>
        <taxon>Alphaproteobacteria</taxon>
        <taxon>Hyphomicrobiales</taxon>
        <taxon>Phyllobacteriaceae</taxon>
        <taxon>Mesorhizobium</taxon>
    </lineage>
</organism>
<dbReference type="EMBL" id="JACHEF010000005">
    <property type="protein sequence ID" value="MBB6412301.1"/>
    <property type="molecule type" value="Genomic_DNA"/>
</dbReference>
<sequence>MRAMARSPTTDAKTRNGATASPRTQDAKSLVMTAIGQMVDNGKAEWNLTTTGEIELRLLTGEVFLLGEISVTRLA</sequence>
<accession>A0A841PET7</accession>
<protein>
    <submittedName>
        <fullName evidence="2">Uncharacterized protein</fullName>
    </submittedName>
</protein>
<proteinExistence type="predicted"/>
<dbReference type="AlphaFoldDB" id="A0A841PET7"/>
<feature type="compositionally biased region" description="Polar residues" evidence="1">
    <location>
        <begin position="7"/>
        <end position="24"/>
    </location>
</feature>
<reference evidence="2 3" key="1">
    <citation type="submission" date="2020-08" db="EMBL/GenBank/DDBJ databases">
        <title>Genomic Encyclopedia of Type Strains, Phase IV (KMG-IV): sequencing the most valuable type-strain genomes for metagenomic binning, comparative biology and taxonomic classification.</title>
        <authorList>
            <person name="Goeker M."/>
        </authorList>
    </citation>
    <scope>NUCLEOTIDE SEQUENCE [LARGE SCALE GENOMIC DNA]</scope>
    <source>
        <strain evidence="2 3">DSM 100039</strain>
    </source>
</reference>
<gene>
    <name evidence="2" type="ORF">HNQ71_004991</name>
</gene>
<feature type="region of interest" description="Disordered" evidence="1">
    <location>
        <begin position="1"/>
        <end position="27"/>
    </location>
</feature>
<evidence type="ECO:0000313" key="2">
    <source>
        <dbReference type="EMBL" id="MBB6412301.1"/>
    </source>
</evidence>
<dbReference type="Proteomes" id="UP000556329">
    <property type="component" value="Unassembled WGS sequence"/>
</dbReference>
<keyword evidence="3" id="KW-1185">Reference proteome</keyword>
<evidence type="ECO:0000313" key="3">
    <source>
        <dbReference type="Proteomes" id="UP000556329"/>
    </source>
</evidence>
<comment type="caution">
    <text evidence="2">The sequence shown here is derived from an EMBL/GenBank/DDBJ whole genome shotgun (WGS) entry which is preliminary data.</text>
</comment>
<evidence type="ECO:0000256" key="1">
    <source>
        <dbReference type="SAM" id="MobiDB-lite"/>
    </source>
</evidence>
<dbReference type="RefSeq" id="WP_184875230.1">
    <property type="nucleotide sequence ID" value="NZ_JACHEF010000005.1"/>
</dbReference>
<name>A0A841PET7_9HYPH</name>